<organism evidence="2 3">
    <name type="scientific">Apilactobacillus bombintestini</name>
    <dbReference type="NCBI Taxonomy" id="2419772"/>
    <lineage>
        <taxon>Bacteria</taxon>
        <taxon>Bacillati</taxon>
        <taxon>Bacillota</taxon>
        <taxon>Bacilli</taxon>
        <taxon>Lactobacillales</taxon>
        <taxon>Lactobacillaceae</taxon>
        <taxon>Apilactobacillus</taxon>
    </lineage>
</organism>
<protein>
    <submittedName>
        <fullName evidence="2">DUF2140 family protein</fullName>
    </submittedName>
</protein>
<dbReference type="InterPro" id="IPR018672">
    <property type="entry name" value="DUF2140"/>
</dbReference>
<dbReference type="EMBL" id="CP032626">
    <property type="protein sequence ID" value="AYF92565.1"/>
    <property type="molecule type" value="Genomic_DNA"/>
</dbReference>
<reference evidence="2 3" key="1">
    <citation type="submission" date="2018-09" db="EMBL/GenBank/DDBJ databases">
        <title>Genome sequencing of strain BHWM-4.</title>
        <authorList>
            <person name="Heo J."/>
            <person name="Kim S.-J."/>
            <person name="Kwon S.-W."/>
        </authorList>
    </citation>
    <scope>NUCLEOTIDE SEQUENCE [LARGE SCALE GENOMIC DNA]</scope>
    <source>
        <strain evidence="2 3">BHWM-4</strain>
    </source>
</reference>
<name>A0A387ATM6_9LACO</name>
<evidence type="ECO:0000256" key="1">
    <source>
        <dbReference type="SAM" id="Phobius"/>
    </source>
</evidence>
<dbReference type="OrthoDB" id="2241695at2"/>
<dbReference type="Proteomes" id="UP000272003">
    <property type="component" value="Chromosome"/>
</dbReference>
<keyword evidence="1" id="KW-1133">Transmembrane helix</keyword>
<evidence type="ECO:0000313" key="2">
    <source>
        <dbReference type="EMBL" id="AYF92565.1"/>
    </source>
</evidence>
<keyword evidence="3" id="KW-1185">Reference proteome</keyword>
<dbReference type="Pfam" id="PF09911">
    <property type="entry name" value="DUF2140"/>
    <property type="match status" value="1"/>
</dbReference>
<dbReference type="RefSeq" id="WP_120784333.1">
    <property type="nucleotide sequence ID" value="NZ_CP032626.1"/>
</dbReference>
<dbReference type="KEGG" id="abom:D7I45_03290"/>
<gene>
    <name evidence="2" type="ORF">D7I45_03290</name>
</gene>
<feature type="transmembrane region" description="Helical" evidence="1">
    <location>
        <begin position="12"/>
        <end position="31"/>
    </location>
</feature>
<evidence type="ECO:0000313" key="3">
    <source>
        <dbReference type="Proteomes" id="UP000272003"/>
    </source>
</evidence>
<keyword evidence="1" id="KW-0812">Transmembrane</keyword>
<accession>A0A387ATM6</accession>
<dbReference type="AlphaFoldDB" id="A0A387ATM6"/>
<keyword evidence="1" id="KW-0472">Membrane</keyword>
<proteinExistence type="predicted"/>
<sequence>MKTNAKERKLFKYLFVTLVIAIIVGFGFIWVQIHGNVINPSKGYNSKNDDTPISVSLDKNQLNSISSYYLKQFEHKNNNMNYKFWVSNHAYVYGKIKVLGSKVGYILTLNPELLDNGDVELKATGLEVGELNIPPKFVISYVGKHYKVPKWVELDGKSGKIILHVNKLGGKNKLSYRADKIDMSGDGNFKFKVLIPNQ</sequence>